<evidence type="ECO:0000313" key="3">
    <source>
        <dbReference type="Proteomes" id="UP000295573"/>
    </source>
</evidence>
<name>A0A4R2IWY2_9ACTN</name>
<dbReference type="Pfam" id="PF00480">
    <property type="entry name" value="ROK"/>
    <property type="match status" value="1"/>
</dbReference>
<dbReference type="PANTHER" id="PTHR18964:SF149">
    <property type="entry name" value="BIFUNCTIONAL UDP-N-ACETYLGLUCOSAMINE 2-EPIMERASE_N-ACETYLMANNOSAMINE KINASE"/>
    <property type="match status" value="1"/>
</dbReference>
<dbReference type="CDD" id="cd23763">
    <property type="entry name" value="ASKHA_ATPase_ROK"/>
    <property type="match status" value="1"/>
</dbReference>
<proteinExistence type="inferred from homology"/>
<comment type="similarity">
    <text evidence="1">Belongs to the ROK (NagC/XylR) family.</text>
</comment>
<dbReference type="Proteomes" id="UP000295573">
    <property type="component" value="Unassembled WGS sequence"/>
</dbReference>
<evidence type="ECO:0000256" key="1">
    <source>
        <dbReference type="ARBA" id="ARBA00006479"/>
    </source>
</evidence>
<gene>
    <name evidence="2" type="ORF">EV646_102385</name>
</gene>
<dbReference type="PANTHER" id="PTHR18964">
    <property type="entry name" value="ROK (REPRESSOR, ORF, KINASE) FAMILY"/>
    <property type="match status" value="1"/>
</dbReference>
<dbReference type="SUPFAM" id="SSF53067">
    <property type="entry name" value="Actin-like ATPase domain"/>
    <property type="match status" value="1"/>
</dbReference>
<dbReference type="InterPro" id="IPR000600">
    <property type="entry name" value="ROK"/>
</dbReference>
<keyword evidence="2" id="KW-0418">Kinase</keyword>
<sequence length="312" mass="31440">MTRTPVVLGLDFGGTKIAVAVGDLSGRRLGVATVDSLAEAGAQAAMARGLTAARDLLADVAPAHELVGVGAATLGIPYDDRVELAPTFPGWDALPFGQLVRDAFPGVPVHLGTDVKAAAAAELRWGALAGCDPGIYLNLGTGLAAAIVAGGTVITGAHGASGEIGYNLRSAADVGIGADERTILEHIVSGQALETTGSSRLGRPVTAADVFALARTEPDAAVLTGEFNRELAMHVVNLAIAVDPVRIVAGGGLARSWDQIAPELRRALDAAVPFPPELTVARFPSDAPLVGALALGAEAAGAELGEGEEAFA</sequence>
<accession>A0A4R2IWY2</accession>
<dbReference type="InterPro" id="IPR043129">
    <property type="entry name" value="ATPase_NBD"/>
</dbReference>
<dbReference type="EMBL" id="SLWR01000002">
    <property type="protein sequence ID" value="TCO50311.1"/>
    <property type="molecule type" value="Genomic_DNA"/>
</dbReference>
<protein>
    <submittedName>
        <fullName evidence="2">Glucokinase</fullName>
    </submittedName>
</protein>
<dbReference type="GO" id="GO:0016301">
    <property type="term" value="F:kinase activity"/>
    <property type="evidence" value="ECO:0007669"/>
    <property type="project" value="UniProtKB-KW"/>
</dbReference>
<dbReference type="RefSeq" id="WP_132145569.1">
    <property type="nucleotide sequence ID" value="NZ_SLWR01000002.1"/>
</dbReference>
<dbReference type="Gene3D" id="3.30.420.40">
    <property type="match status" value="2"/>
</dbReference>
<organism evidence="2 3">
    <name type="scientific">Kribbella antiqua</name>
    <dbReference type="NCBI Taxonomy" id="2512217"/>
    <lineage>
        <taxon>Bacteria</taxon>
        <taxon>Bacillati</taxon>
        <taxon>Actinomycetota</taxon>
        <taxon>Actinomycetes</taxon>
        <taxon>Propionibacteriales</taxon>
        <taxon>Kribbellaceae</taxon>
        <taxon>Kribbella</taxon>
    </lineage>
</organism>
<keyword evidence="3" id="KW-1185">Reference proteome</keyword>
<comment type="caution">
    <text evidence="2">The sequence shown here is derived from an EMBL/GenBank/DDBJ whole genome shotgun (WGS) entry which is preliminary data.</text>
</comment>
<keyword evidence="2" id="KW-0808">Transferase</keyword>
<evidence type="ECO:0000313" key="2">
    <source>
        <dbReference type="EMBL" id="TCO50311.1"/>
    </source>
</evidence>
<dbReference type="OrthoDB" id="9795247at2"/>
<dbReference type="AlphaFoldDB" id="A0A4R2IWY2"/>
<reference evidence="2 3" key="1">
    <citation type="journal article" date="2015" name="Stand. Genomic Sci.">
        <title>Genomic Encyclopedia of Bacterial and Archaeal Type Strains, Phase III: the genomes of soil and plant-associated and newly described type strains.</title>
        <authorList>
            <person name="Whitman W.B."/>
            <person name="Woyke T."/>
            <person name="Klenk H.P."/>
            <person name="Zhou Y."/>
            <person name="Lilburn T.G."/>
            <person name="Beck B.J."/>
            <person name="De Vos P."/>
            <person name="Vandamme P."/>
            <person name="Eisen J.A."/>
            <person name="Garrity G."/>
            <person name="Hugenholtz P."/>
            <person name="Kyrpides N.C."/>
        </authorList>
    </citation>
    <scope>NUCLEOTIDE SEQUENCE [LARGE SCALE GENOMIC DNA]</scope>
    <source>
        <strain evidence="2 3">VKM Ac-2541</strain>
    </source>
</reference>